<evidence type="ECO:0000313" key="2">
    <source>
        <dbReference type="EMBL" id="KAK7059864.1"/>
    </source>
</evidence>
<feature type="compositionally biased region" description="Low complexity" evidence="1">
    <location>
        <begin position="59"/>
        <end position="81"/>
    </location>
</feature>
<protein>
    <submittedName>
        <fullName evidence="2">Uncharacterized protein</fullName>
    </submittedName>
</protein>
<feature type="region of interest" description="Disordered" evidence="1">
    <location>
        <begin position="52"/>
        <end position="81"/>
    </location>
</feature>
<proteinExistence type="predicted"/>
<evidence type="ECO:0000313" key="3">
    <source>
        <dbReference type="Proteomes" id="UP001362999"/>
    </source>
</evidence>
<name>A0AAW0E3S4_9AGAR</name>
<evidence type="ECO:0000256" key="1">
    <source>
        <dbReference type="SAM" id="MobiDB-lite"/>
    </source>
</evidence>
<reference evidence="2 3" key="1">
    <citation type="journal article" date="2024" name="J Genomics">
        <title>Draft genome sequencing and assembly of Favolaschia claudopus CIRM-BRFM 2984 isolated from oak limbs.</title>
        <authorList>
            <person name="Navarro D."/>
            <person name="Drula E."/>
            <person name="Chaduli D."/>
            <person name="Cazenave R."/>
            <person name="Ahrendt S."/>
            <person name="Wang J."/>
            <person name="Lipzen A."/>
            <person name="Daum C."/>
            <person name="Barry K."/>
            <person name="Grigoriev I.V."/>
            <person name="Favel A."/>
            <person name="Rosso M.N."/>
            <person name="Martin F."/>
        </authorList>
    </citation>
    <scope>NUCLEOTIDE SEQUENCE [LARGE SCALE GENOMIC DNA]</scope>
    <source>
        <strain evidence="2 3">CIRM-BRFM 2984</strain>
    </source>
</reference>
<gene>
    <name evidence="2" type="ORF">R3P38DRAFT_3252107</name>
</gene>
<organism evidence="2 3">
    <name type="scientific">Favolaschia claudopus</name>
    <dbReference type="NCBI Taxonomy" id="2862362"/>
    <lineage>
        <taxon>Eukaryota</taxon>
        <taxon>Fungi</taxon>
        <taxon>Dikarya</taxon>
        <taxon>Basidiomycota</taxon>
        <taxon>Agaricomycotina</taxon>
        <taxon>Agaricomycetes</taxon>
        <taxon>Agaricomycetidae</taxon>
        <taxon>Agaricales</taxon>
        <taxon>Marasmiineae</taxon>
        <taxon>Mycenaceae</taxon>
        <taxon>Favolaschia</taxon>
    </lineage>
</organism>
<dbReference type="Proteomes" id="UP001362999">
    <property type="component" value="Unassembled WGS sequence"/>
</dbReference>
<accession>A0AAW0E3S4</accession>
<sequence>MGSSSQMRPSGRFFDATNLIDIRRAKSSTSVDVRNRQLKEFVTHALGGKWPARTLQAENSSPTPSIASSSPSSASNNSLFSSSQSTSSYSATSMSSCASESRPSSRTSASSASPSWMDEVLSPQAQYQLTAIATGEQYAPEASSELLDILNCPASPVQITYDAPSWVFDVLSAEARAGLDALEKGIEFDDDFDSDKLLMILNGEKAEASCGAAARDIKFEDEVYGAVPFLEQLWFSDECEDSEDDDAQPWELGTYATQLYETVPRDSEFVQGNSSGSRFAYQLPRVPRSEV</sequence>
<comment type="caution">
    <text evidence="2">The sequence shown here is derived from an EMBL/GenBank/DDBJ whole genome shotgun (WGS) entry which is preliminary data.</text>
</comment>
<dbReference type="EMBL" id="JAWWNJ010000003">
    <property type="protein sequence ID" value="KAK7059864.1"/>
    <property type="molecule type" value="Genomic_DNA"/>
</dbReference>
<dbReference type="AlphaFoldDB" id="A0AAW0E3S4"/>
<feature type="region of interest" description="Disordered" evidence="1">
    <location>
        <begin position="94"/>
        <end position="117"/>
    </location>
</feature>
<feature type="compositionally biased region" description="Low complexity" evidence="1">
    <location>
        <begin position="94"/>
        <end position="115"/>
    </location>
</feature>
<keyword evidence="3" id="KW-1185">Reference proteome</keyword>